<comment type="caution">
    <text evidence="1">The sequence shown here is derived from an EMBL/GenBank/DDBJ whole genome shotgun (WGS) entry which is preliminary data.</text>
</comment>
<proteinExistence type="predicted"/>
<sequence length="70" mass="7541">MSRFHSEFVELRLVCRIVSPGCLDCLSPHSFAPGSSGFPDLLPYPAQGGDELFPKIPLEQGPSASEFMGS</sequence>
<protein>
    <submittedName>
        <fullName evidence="1">Uncharacterized protein</fullName>
    </submittedName>
</protein>
<dbReference type="EMBL" id="BAAAMU010000147">
    <property type="protein sequence ID" value="GAA1686006.1"/>
    <property type="molecule type" value="Genomic_DNA"/>
</dbReference>
<accession>A0ABN2HDC3</accession>
<reference evidence="1 2" key="1">
    <citation type="journal article" date="2019" name="Int. J. Syst. Evol. Microbiol.">
        <title>The Global Catalogue of Microorganisms (GCM) 10K type strain sequencing project: providing services to taxonomists for standard genome sequencing and annotation.</title>
        <authorList>
            <consortium name="The Broad Institute Genomics Platform"/>
            <consortium name="The Broad Institute Genome Sequencing Center for Infectious Disease"/>
            <person name="Wu L."/>
            <person name="Ma J."/>
        </authorList>
    </citation>
    <scope>NUCLEOTIDE SEQUENCE [LARGE SCALE GENOMIC DNA]</scope>
    <source>
        <strain evidence="1 2">JCM 13929</strain>
    </source>
</reference>
<keyword evidence="2" id="KW-1185">Reference proteome</keyword>
<evidence type="ECO:0000313" key="1">
    <source>
        <dbReference type="EMBL" id="GAA1686006.1"/>
    </source>
</evidence>
<name>A0ABN2HDC3_9ACTN</name>
<evidence type="ECO:0000313" key="2">
    <source>
        <dbReference type="Proteomes" id="UP001500064"/>
    </source>
</evidence>
<gene>
    <name evidence="1" type="ORF">GCM10009733_098340</name>
</gene>
<organism evidence="1 2">
    <name type="scientific">Nonomuraea maheshkhaliensis</name>
    <dbReference type="NCBI Taxonomy" id="419590"/>
    <lineage>
        <taxon>Bacteria</taxon>
        <taxon>Bacillati</taxon>
        <taxon>Actinomycetota</taxon>
        <taxon>Actinomycetes</taxon>
        <taxon>Streptosporangiales</taxon>
        <taxon>Streptosporangiaceae</taxon>
        <taxon>Nonomuraea</taxon>
    </lineage>
</organism>
<dbReference type="Proteomes" id="UP001500064">
    <property type="component" value="Unassembled WGS sequence"/>
</dbReference>